<evidence type="ECO:0000256" key="10">
    <source>
        <dbReference type="ARBA" id="ARBA00022842"/>
    </source>
</evidence>
<dbReference type="Pfam" id="PF00334">
    <property type="entry name" value="NDK"/>
    <property type="match status" value="1"/>
</dbReference>
<evidence type="ECO:0000256" key="13">
    <source>
        <dbReference type="RuleBase" id="RU004011"/>
    </source>
</evidence>
<dbReference type="GO" id="GO:0046872">
    <property type="term" value="F:metal ion binding"/>
    <property type="evidence" value="ECO:0007669"/>
    <property type="project" value="UniProtKB-KW"/>
</dbReference>
<evidence type="ECO:0000256" key="5">
    <source>
        <dbReference type="ARBA" id="ARBA00022679"/>
    </source>
</evidence>
<dbReference type="NCBIfam" id="NF001908">
    <property type="entry name" value="PRK00668.1"/>
    <property type="match status" value="1"/>
</dbReference>
<comment type="similarity">
    <text evidence="2 12 13">Belongs to the NDK family.</text>
</comment>
<evidence type="ECO:0000256" key="4">
    <source>
        <dbReference type="ARBA" id="ARBA00017632"/>
    </source>
</evidence>
<keyword evidence="7 14" id="KW-0547">Nucleotide-binding</keyword>
<feature type="domain" description="Nucleoside diphosphate kinase-like" evidence="15">
    <location>
        <begin position="1"/>
        <end position="133"/>
    </location>
</feature>
<feature type="binding site" evidence="12">
    <location>
        <position position="9"/>
    </location>
    <ligand>
        <name>ATP</name>
        <dbReference type="ChEBI" id="CHEBI:30616"/>
    </ligand>
</feature>
<dbReference type="GO" id="GO:0006241">
    <property type="term" value="P:CTP biosynthetic process"/>
    <property type="evidence" value="ECO:0007669"/>
    <property type="project" value="InterPro"/>
</dbReference>
<feature type="binding site" evidence="12">
    <location>
        <position position="57"/>
    </location>
    <ligand>
        <name>ATP</name>
        <dbReference type="ChEBI" id="CHEBI:30616"/>
    </ligand>
</feature>
<feature type="active site" description="Pros-phosphohistidine intermediate" evidence="12">
    <location>
        <position position="115"/>
    </location>
</feature>
<dbReference type="Proteomes" id="UP000288388">
    <property type="component" value="Unassembled WGS sequence"/>
</dbReference>
<dbReference type="InterPro" id="IPR034907">
    <property type="entry name" value="NDK-like_dom"/>
</dbReference>
<reference evidence="16 17" key="1">
    <citation type="submission" date="2018-12" db="EMBL/GenBank/DDBJ databases">
        <title>A novel vanA-carrying plasmid in a clinical isolate of Enterococcus avium.</title>
        <authorList>
            <person name="Bernasconi O.J."/>
            <person name="Luzzaro F."/>
            <person name="Endimiani A."/>
        </authorList>
    </citation>
    <scope>NUCLEOTIDE SEQUENCE [LARGE SCALE GENOMIC DNA]</scope>
    <source>
        <strain evidence="16 17">LC0559/18</strain>
    </source>
</reference>
<dbReference type="GO" id="GO:0006183">
    <property type="term" value="P:GTP biosynthetic process"/>
    <property type="evidence" value="ECO:0007669"/>
    <property type="project" value="InterPro"/>
</dbReference>
<dbReference type="SUPFAM" id="SSF54919">
    <property type="entry name" value="Nucleoside diphosphate kinase, NDK"/>
    <property type="match status" value="1"/>
</dbReference>
<accession>A0A2N8PTP6</accession>
<dbReference type="EMBL" id="RYZS01000002">
    <property type="protein sequence ID" value="RVU92508.1"/>
    <property type="molecule type" value="Genomic_DNA"/>
</dbReference>
<dbReference type="AlphaFoldDB" id="A0A2N8PTP6"/>
<keyword evidence="6" id="KW-0479">Metal-binding</keyword>
<dbReference type="PANTHER" id="PTHR11349">
    <property type="entry name" value="NUCLEOSIDE DIPHOSPHATE KINASE"/>
    <property type="match status" value="1"/>
</dbReference>
<evidence type="ECO:0000256" key="8">
    <source>
        <dbReference type="ARBA" id="ARBA00022777"/>
    </source>
</evidence>
<dbReference type="InterPro" id="IPR001564">
    <property type="entry name" value="Nucleoside_diP_kinase"/>
</dbReference>
<evidence type="ECO:0000256" key="3">
    <source>
        <dbReference type="ARBA" id="ARBA00012966"/>
    </source>
</evidence>
<dbReference type="GO" id="GO:0005524">
    <property type="term" value="F:ATP binding"/>
    <property type="evidence" value="ECO:0007669"/>
    <property type="project" value="UniProtKB-KW"/>
</dbReference>
<dbReference type="RefSeq" id="WP_102873176.1">
    <property type="nucleotide sequence ID" value="NZ_JBPFKW010000307.1"/>
</dbReference>
<dbReference type="GO" id="GO:0006228">
    <property type="term" value="P:UTP biosynthetic process"/>
    <property type="evidence" value="ECO:0007669"/>
    <property type="project" value="InterPro"/>
</dbReference>
<feature type="binding site" evidence="12">
    <location>
        <position position="102"/>
    </location>
    <ligand>
        <name>ATP</name>
        <dbReference type="ChEBI" id="CHEBI:30616"/>
    </ligand>
</feature>
<proteinExistence type="inferred from homology"/>
<keyword evidence="10" id="KW-0460">Magnesium</keyword>
<keyword evidence="8 14" id="KW-0418">Kinase</keyword>
<dbReference type="Gene3D" id="3.30.70.141">
    <property type="entry name" value="Nucleoside diphosphate kinase-like domain"/>
    <property type="match status" value="1"/>
</dbReference>
<gene>
    <name evidence="16" type="ORF">EK398_18495</name>
</gene>
<feature type="binding site" evidence="12">
    <location>
        <position position="112"/>
    </location>
    <ligand>
        <name>ATP</name>
        <dbReference type="ChEBI" id="CHEBI:30616"/>
    </ligand>
</feature>
<comment type="caution">
    <text evidence="16">The sequence shown here is derived from an EMBL/GenBank/DDBJ whole genome shotgun (WGS) entry which is preliminary data.</text>
</comment>
<dbReference type="EC" id="2.7.4.6" evidence="3 14"/>
<organism evidence="16 17">
    <name type="scientific">Enterococcus avium</name>
    <name type="common">Streptococcus avium</name>
    <dbReference type="NCBI Taxonomy" id="33945"/>
    <lineage>
        <taxon>Bacteria</taxon>
        <taxon>Bacillati</taxon>
        <taxon>Bacillota</taxon>
        <taxon>Bacilli</taxon>
        <taxon>Lactobacillales</taxon>
        <taxon>Enterococcaceae</taxon>
        <taxon>Enterococcus</taxon>
    </lineage>
</organism>
<dbReference type="PROSITE" id="PS51374">
    <property type="entry name" value="NDPK_LIKE"/>
    <property type="match status" value="1"/>
</dbReference>
<dbReference type="GO" id="GO:0004550">
    <property type="term" value="F:nucleoside diphosphate kinase activity"/>
    <property type="evidence" value="ECO:0007669"/>
    <property type="project" value="UniProtKB-EC"/>
</dbReference>
<evidence type="ECO:0000256" key="9">
    <source>
        <dbReference type="ARBA" id="ARBA00022840"/>
    </source>
</evidence>
<keyword evidence="9 14" id="KW-0067">ATP-binding</keyword>
<evidence type="ECO:0000256" key="6">
    <source>
        <dbReference type="ARBA" id="ARBA00022723"/>
    </source>
</evidence>
<keyword evidence="5 14" id="KW-0808">Transferase</keyword>
<evidence type="ECO:0000256" key="2">
    <source>
        <dbReference type="ARBA" id="ARBA00008142"/>
    </source>
</evidence>
<comment type="catalytic activity">
    <reaction evidence="14">
        <text>a 2'-deoxyribonucleoside 5'-diphosphate + ATP = a 2'-deoxyribonucleoside 5'-triphosphate + ADP</text>
        <dbReference type="Rhea" id="RHEA:44640"/>
        <dbReference type="ChEBI" id="CHEBI:30616"/>
        <dbReference type="ChEBI" id="CHEBI:61560"/>
        <dbReference type="ChEBI" id="CHEBI:73316"/>
        <dbReference type="ChEBI" id="CHEBI:456216"/>
        <dbReference type="EC" id="2.7.4.6"/>
    </reaction>
</comment>
<dbReference type="InterPro" id="IPR023005">
    <property type="entry name" value="Nucleoside_diP_kinase_AS"/>
</dbReference>
<feature type="binding site" evidence="12">
    <location>
        <position position="91"/>
    </location>
    <ligand>
        <name>ATP</name>
        <dbReference type="ChEBI" id="CHEBI:30616"/>
    </ligand>
</feature>
<evidence type="ECO:0000256" key="1">
    <source>
        <dbReference type="ARBA" id="ARBA00001946"/>
    </source>
</evidence>
<evidence type="ECO:0000313" key="17">
    <source>
        <dbReference type="Proteomes" id="UP000288388"/>
    </source>
</evidence>
<evidence type="ECO:0000256" key="12">
    <source>
        <dbReference type="PROSITE-ProRule" id="PRU00706"/>
    </source>
</evidence>
<comment type="cofactor">
    <cofactor evidence="1">
        <name>Mg(2+)</name>
        <dbReference type="ChEBI" id="CHEBI:18420"/>
    </cofactor>
</comment>
<evidence type="ECO:0000256" key="11">
    <source>
        <dbReference type="ARBA" id="ARBA00023080"/>
    </source>
</evidence>
<sequence length="133" mass="14982">MEQTVVIIKPDGVKRKLIGRIIQRLEDRGMIIRKMQQRTLDVPLVKAHYAHLKDKPFFNDLLDYMTSGPVVVMIVEQKEVIRIVRTMIGTTNALEAAPGTIRGDFALNGSENIIHASDSPEAAAIEIQRFFPN</sequence>
<dbReference type="FunFam" id="3.30.70.141:FF:000003">
    <property type="entry name" value="Nucleoside diphosphate kinase"/>
    <property type="match status" value="1"/>
</dbReference>
<protein>
    <recommendedName>
        <fullName evidence="4 14">Nucleoside diphosphate kinase</fullName>
        <ecNumber evidence="3 14">2.7.4.6</ecNumber>
    </recommendedName>
</protein>
<keyword evidence="11" id="KW-0546">Nucleotide metabolism</keyword>
<dbReference type="PROSITE" id="PS00469">
    <property type="entry name" value="NDPK"/>
    <property type="match status" value="1"/>
</dbReference>
<dbReference type="InterPro" id="IPR036850">
    <property type="entry name" value="NDK-like_dom_sf"/>
</dbReference>
<evidence type="ECO:0000256" key="14">
    <source>
        <dbReference type="RuleBase" id="RU004013"/>
    </source>
</evidence>
<evidence type="ECO:0000256" key="7">
    <source>
        <dbReference type="ARBA" id="ARBA00022741"/>
    </source>
</evidence>
<evidence type="ECO:0000313" key="16">
    <source>
        <dbReference type="EMBL" id="RVU92508.1"/>
    </source>
</evidence>
<dbReference type="SMART" id="SM00562">
    <property type="entry name" value="NDK"/>
    <property type="match status" value="1"/>
</dbReference>
<dbReference type="PRINTS" id="PR01243">
    <property type="entry name" value="NUCDPKINASE"/>
</dbReference>
<evidence type="ECO:0000259" key="15">
    <source>
        <dbReference type="SMART" id="SM00562"/>
    </source>
</evidence>
<dbReference type="CDD" id="cd04413">
    <property type="entry name" value="NDPk_I"/>
    <property type="match status" value="1"/>
</dbReference>
<feature type="binding site" evidence="12">
    <location>
        <position position="85"/>
    </location>
    <ligand>
        <name>ATP</name>
        <dbReference type="ChEBI" id="CHEBI:30616"/>
    </ligand>
</feature>
<name>A0A2N8PTP6_ENTAV</name>